<dbReference type="InterPro" id="IPR051791">
    <property type="entry name" value="Pra-immunoreactive"/>
</dbReference>
<gene>
    <name evidence="8" type="ORF">SAMN02983003_0436</name>
</gene>
<feature type="transmembrane region" description="Helical" evidence="6">
    <location>
        <begin position="23"/>
        <end position="47"/>
    </location>
</feature>
<dbReference type="RefSeq" id="WP_072338763.1">
    <property type="nucleotide sequence ID" value="NZ_FPKU01000001.1"/>
</dbReference>
<dbReference type="Proteomes" id="UP000183447">
    <property type="component" value="Unassembled WGS sequence"/>
</dbReference>
<dbReference type="STRING" id="665118.SAMN02983003_0436"/>
<dbReference type="InterPro" id="IPR010432">
    <property type="entry name" value="RDD"/>
</dbReference>
<evidence type="ECO:0000256" key="3">
    <source>
        <dbReference type="ARBA" id="ARBA00022692"/>
    </source>
</evidence>
<dbReference type="EMBL" id="FPKU01000001">
    <property type="protein sequence ID" value="SFZ81323.1"/>
    <property type="molecule type" value="Genomic_DNA"/>
</dbReference>
<keyword evidence="5 6" id="KW-0472">Membrane</keyword>
<dbReference type="PANTHER" id="PTHR36115:SF6">
    <property type="entry name" value="PROLINE-RICH ANTIGEN HOMOLOG"/>
    <property type="match status" value="1"/>
</dbReference>
<evidence type="ECO:0000313" key="9">
    <source>
        <dbReference type="Proteomes" id="UP000183447"/>
    </source>
</evidence>
<dbReference type="GO" id="GO:0005886">
    <property type="term" value="C:plasma membrane"/>
    <property type="evidence" value="ECO:0007669"/>
    <property type="project" value="UniProtKB-SubCell"/>
</dbReference>
<proteinExistence type="predicted"/>
<protein>
    <submittedName>
        <fullName evidence="8">Uncharacterized membrane protein YckC, RDD family</fullName>
    </submittedName>
</protein>
<keyword evidence="9" id="KW-1185">Reference proteome</keyword>
<evidence type="ECO:0000256" key="1">
    <source>
        <dbReference type="ARBA" id="ARBA00004651"/>
    </source>
</evidence>
<feature type="domain" description="RDD" evidence="7">
    <location>
        <begin position="19"/>
        <end position="142"/>
    </location>
</feature>
<evidence type="ECO:0000256" key="5">
    <source>
        <dbReference type="ARBA" id="ARBA00023136"/>
    </source>
</evidence>
<dbReference type="PANTHER" id="PTHR36115">
    <property type="entry name" value="PROLINE-RICH ANTIGEN HOMOLOG-RELATED"/>
    <property type="match status" value="1"/>
</dbReference>
<dbReference type="Pfam" id="PF06271">
    <property type="entry name" value="RDD"/>
    <property type="match status" value="1"/>
</dbReference>
<evidence type="ECO:0000313" key="8">
    <source>
        <dbReference type="EMBL" id="SFZ81323.1"/>
    </source>
</evidence>
<comment type="subcellular location">
    <subcellularLocation>
        <location evidence="1">Cell membrane</location>
        <topology evidence="1">Multi-pass membrane protein</topology>
    </subcellularLocation>
</comment>
<evidence type="ECO:0000259" key="7">
    <source>
        <dbReference type="Pfam" id="PF06271"/>
    </source>
</evidence>
<keyword evidence="3 6" id="KW-0812">Transmembrane</keyword>
<feature type="transmembrane region" description="Helical" evidence="6">
    <location>
        <begin position="54"/>
        <end position="73"/>
    </location>
</feature>
<evidence type="ECO:0000256" key="6">
    <source>
        <dbReference type="SAM" id="Phobius"/>
    </source>
</evidence>
<sequence length="162" mass="17958">MSQNLPDPSTAPELFDGVLQRRMVAYVIDFVFLLLIAIIIAFVGLIAGFLTLGLGWVAIPIVAPIAVLGYYAATLGSHRRATPGMQAMDIILTPTRGAPLDGWRILIHPLLFWITVWISWPLSLVFALFTPRQQMVHDLIAGTLMVRRSPMERHWGSLRASA</sequence>
<evidence type="ECO:0000256" key="2">
    <source>
        <dbReference type="ARBA" id="ARBA00022475"/>
    </source>
</evidence>
<evidence type="ECO:0000256" key="4">
    <source>
        <dbReference type="ARBA" id="ARBA00022989"/>
    </source>
</evidence>
<name>A0A1K2HTA7_9HYPH</name>
<reference evidence="8 9" key="1">
    <citation type="submission" date="2016-11" db="EMBL/GenBank/DDBJ databases">
        <authorList>
            <person name="Jaros S."/>
            <person name="Januszkiewicz K."/>
            <person name="Wedrychowicz H."/>
        </authorList>
    </citation>
    <scope>NUCLEOTIDE SEQUENCE [LARGE SCALE GENOMIC DNA]</scope>
    <source>
        <strain evidence="8 9">ATCC 23634</strain>
    </source>
</reference>
<keyword evidence="2" id="KW-1003">Cell membrane</keyword>
<dbReference type="AlphaFoldDB" id="A0A1K2HTA7"/>
<organism evidence="8 9">
    <name type="scientific">Devosia enhydra</name>
    <dbReference type="NCBI Taxonomy" id="665118"/>
    <lineage>
        <taxon>Bacteria</taxon>
        <taxon>Pseudomonadati</taxon>
        <taxon>Pseudomonadota</taxon>
        <taxon>Alphaproteobacteria</taxon>
        <taxon>Hyphomicrobiales</taxon>
        <taxon>Devosiaceae</taxon>
        <taxon>Devosia</taxon>
    </lineage>
</organism>
<accession>A0A1K2HTA7</accession>
<keyword evidence="4 6" id="KW-1133">Transmembrane helix</keyword>
<feature type="transmembrane region" description="Helical" evidence="6">
    <location>
        <begin position="110"/>
        <end position="129"/>
    </location>
</feature>